<feature type="chain" id="PRO_5046979647" evidence="1">
    <location>
        <begin position="22"/>
        <end position="628"/>
    </location>
</feature>
<evidence type="ECO:0000313" key="3">
    <source>
        <dbReference type="Proteomes" id="UP001300692"/>
    </source>
</evidence>
<keyword evidence="3" id="KW-1185">Reference proteome</keyword>
<name>A0ABT3CND2_9BACT</name>
<organism evidence="2 3">
    <name type="scientific">Reichenbachiella ulvae</name>
    <dbReference type="NCBI Taxonomy" id="2980104"/>
    <lineage>
        <taxon>Bacteria</taxon>
        <taxon>Pseudomonadati</taxon>
        <taxon>Bacteroidota</taxon>
        <taxon>Cytophagia</taxon>
        <taxon>Cytophagales</taxon>
        <taxon>Reichenbachiellaceae</taxon>
        <taxon>Reichenbachiella</taxon>
    </lineage>
</organism>
<accession>A0ABT3CND2</accession>
<dbReference type="RefSeq" id="WP_264135905.1">
    <property type="nucleotide sequence ID" value="NZ_JAOYOD010000001.1"/>
</dbReference>
<reference evidence="2 3" key="1">
    <citation type="submission" date="2022-10" db="EMBL/GenBank/DDBJ databases">
        <title>Comparative genomics and taxonomic characterization of three novel marine species of genus Reichenbachiella exhibiting antioxidant and polysaccharide degradation activities.</title>
        <authorList>
            <person name="Muhammad N."/>
            <person name="Lee Y.-J."/>
            <person name="Ko J."/>
            <person name="Kim S.-G."/>
        </authorList>
    </citation>
    <scope>NUCLEOTIDE SEQUENCE [LARGE SCALE GENOMIC DNA]</scope>
    <source>
        <strain evidence="2 3">ABR2-5</strain>
    </source>
</reference>
<dbReference type="EMBL" id="JAOYOD010000001">
    <property type="protein sequence ID" value="MCV9385109.1"/>
    <property type="molecule type" value="Genomic_DNA"/>
</dbReference>
<gene>
    <name evidence="2" type="ORF">N7U62_00460</name>
</gene>
<feature type="signal peptide" evidence="1">
    <location>
        <begin position="1"/>
        <end position="21"/>
    </location>
</feature>
<keyword evidence="1" id="KW-0732">Signal</keyword>
<protein>
    <submittedName>
        <fullName evidence="2">Uncharacterized protein</fullName>
    </submittedName>
</protein>
<sequence>MKRFMHKYLSVLLAAVTLLWSCTPEEFTLEDAPMVSELNKASVTQNPADPNMVILESTNPGMTPLWTTPQGRSQRVVDTVRIPFAGEYEFYYGVLAAGGFVAVDTVQLEITTNNFDYINDPLWELLTGGVGESKTWLLDLDADGVSKYFAGPQYFYGTDNGWLEGGGPSPDGSQSIGCYGGDCWNWNPDWPGNTWIADQGDYGSMTFDLIDGAHLTANHLMIPGRGEESGVFFLDADAKTLSSTDVTPLHSPNTDACVPKWTEARVFSLTENTMQLGFLRSADCDGEAMLVFNYISKEYAENWVPEDQPDPEPPYDGNANDDLTTNVSTTKTWAMDTNYPYNWFGLDGTPLNPVVSYGDDPDGFAFDGWAPPYDADLFSATKLELSRVSDTEGTYVAMTSEGELTGSYTVDDKNNIIFDQNITFFSGLGGWFTFGTTAENALRIIKADTDAFGNVTGIWLGKRDPEKPEYLAVHFNVAAGSGGGEEPAGTEVAFDNSKLVIGDLEGNGNLRLEIYNEFGSTISDPGLNTGDLSFASSIEVTFTLSGITLNDGAAGSYDASMYYADSDWSPNGNGAVTSVTGDGTYTVTYTPGSAADGVIVFVVDMSGMATDIADLAAVSATIDKIVLY</sequence>
<evidence type="ECO:0000256" key="1">
    <source>
        <dbReference type="SAM" id="SignalP"/>
    </source>
</evidence>
<comment type="caution">
    <text evidence="2">The sequence shown here is derived from an EMBL/GenBank/DDBJ whole genome shotgun (WGS) entry which is preliminary data.</text>
</comment>
<proteinExistence type="predicted"/>
<evidence type="ECO:0000313" key="2">
    <source>
        <dbReference type="EMBL" id="MCV9385109.1"/>
    </source>
</evidence>
<dbReference type="Proteomes" id="UP001300692">
    <property type="component" value="Unassembled WGS sequence"/>
</dbReference>